<protein>
    <submittedName>
        <fullName evidence="1">Uncharacterized protein</fullName>
    </submittedName>
</protein>
<dbReference type="EMBL" id="JAXIOK010000020">
    <property type="protein sequence ID" value="KAK4746861.1"/>
    <property type="molecule type" value="Genomic_DNA"/>
</dbReference>
<comment type="caution">
    <text evidence="1">The sequence shown here is derived from an EMBL/GenBank/DDBJ whole genome shotgun (WGS) entry which is preliminary data.</text>
</comment>
<reference evidence="1 2" key="1">
    <citation type="journal article" date="2023" name="Hortic Res">
        <title>Pangenome of water caltrop reveals structural variations and asymmetric subgenome divergence after allopolyploidization.</title>
        <authorList>
            <person name="Zhang X."/>
            <person name="Chen Y."/>
            <person name="Wang L."/>
            <person name="Yuan Y."/>
            <person name="Fang M."/>
            <person name="Shi L."/>
            <person name="Lu R."/>
            <person name="Comes H.P."/>
            <person name="Ma Y."/>
            <person name="Chen Y."/>
            <person name="Huang G."/>
            <person name="Zhou Y."/>
            <person name="Zheng Z."/>
            <person name="Qiu Y."/>
        </authorList>
    </citation>
    <scope>NUCLEOTIDE SEQUENCE [LARGE SCALE GENOMIC DNA]</scope>
    <source>
        <tissue evidence="1">Roots</tissue>
    </source>
</reference>
<dbReference type="AlphaFoldDB" id="A0AAN7GIH8"/>
<evidence type="ECO:0000313" key="1">
    <source>
        <dbReference type="EMBL" id="KAK4746861.1"/>
    </source>
</evidence>
<dbReference type="SUPFAM" id="SSF109604">
    <property type="entry name" value="HD-domain/PDEase-like"/>
    <property type="match status" value="1"/>
</dbReference>
<dbReference type="PANTHER" id="PTHR33594:SF1">
    <property type="entry name" value="HD_PDEASE DOMAIN-CONTAINING PROTEIN"/>
    <property type="match status" value="1"/>
</dbReference>
<organism evidence="1 2">
    <name type="scientific">Trapa incisa</name>
    <dbReference type="NCBI Taxonomy" id="236973"/>
    <lineage>
        <taxon>Eukaryota</taxon>
        <taxon>Viridiplantae</taxon>
        <taxon>Streptophyta</taxon>
        <taxon>Embryophyta</taxon>
        <taxon>Tracheophyta</taxon>
        <taxon>Spermatophyta</taxon>
        <taxon>Magnoliopsida</taxon>
        <taxon>eudicotyledons</taxon>
        <taxon>Gunneridae</taxon>
        <taxon>Pentapetalae</taxon>
        <taxon>rosids</taxon>
        <taxon>malvids</taxon>
        <taxon>Myrtales</taxon>
        <taxon>Lythraceae</taxon>
        <taxon>Trapa</taxon>
    </lineage>
</organism>
<proteinExistence type="predicted"/>
<gene>
    <name evidence="1" type="ORF">SAY87_025898</name>
</gene>
<sequence length="98" mass="10882">MRTAAAIVERAEKLMRKAMGGNDASHDAWHVLRVRDLALSIAREEGLSSSPDSMLVVSLLCTAARSYFRCIEVYFCCDFLSSVSWRMYTLSSANAIAE</sequence>
<evidence type="ECO:0000313" key="2">
    <source>
        <dbReference type="Proteomes" id="UP001345219"/>
    </source>
</evidence>
<accession>A0AAN7GIH8</accession>
<dbReference type="Proteomes" id="UP001345219">
    <property type="component" value="Chromosome 20"/>
</dbReference>
<keyword evidence="2" id="KW-1185">Reference proteome</keyword>
<name>A0AAN7GIH8_9MYRT</name>
<dbReference type="Gene3D" id="1.10.472.50">
    <property type="entry name" value="HD-domain/PDEase-like"/>
    <property type="match status" value="1"/>
</dbReference>
<dbReference type="PANTHER" id="PTHR33594">
    <property type="entry name" value="SUPERFAMILY HYDROLASE, PUTATIVE (AFU_ORTHOLOGUE AFUA_1G03035)-RELATED"/>
    <property type="match status" value="1"/>
</dbReference>